<dbReference type="PROSITE" id="PS50878">
    <property type="entry name" value="RT_POL"/>
    <property type="match status" value="1"/>
</dbReference>
<dbReference type="PANTHER" id="PTHR33050">
    <property type="entry name" value="REVERSE TRANSCRIPTASE DOMAIN-CONTAINING PROTEIN"/>
    <property type="match status" value="1"/>
</dbReference>
<protein>
    <recommendedName>
        <fullName evidence="1">Reverse transcriptase domain-containing protein</fullName>
    </recommendedName>
</protein>
<dbReference type="SUPFAM" id="SSF56672">
    <property type="entry name" value="DNA/RNA polymerases"/>
    <property type="match status" value="1"/>
</dbReference>
<dbReference type="InterPro" id="IPR000477">
    <property type="entry name" value="RT_dom"/>
</dbReference>
<dbReference type="CDD" id="cd09275">
    <property type="entry name" value="RNase_HI_RT_DIRS1"/>
    <property type="match status" value="1"/>
</dbReference>
<reference evidence="2" key="1">
    <citation type="submission" date="2019-08" db="EMBL/GenBank/DDBJ databases">
        <title>The improved chromosome-level genome for the pearl oyster Pinctada fucata martensii using PacBio sequencing and Hi-C.</title>
        <authorList>
            <person name="Zheng Z."/>
        </authorList>
    </citation>
    <scope>NUCLEOTIDE SEQUENCE</scope>
    <source>
        <strain evidence="2">ZZ-2019</strain>
        <tissue evidence="2">Adductor muscle</tissue>
    </source>
</reference>
<dbReference type="InterPro" id="IPR043502">
    <property type="entry name" value="DNA/RNA_pol_sf"/>
</dbReference>
<dbReference type="CDD" id="cd03714">
    <property type="entry name" value="RT_DIRS1"/>
    <property type="match status" value="1"/>
</dbReference>
<dbReference type="Gene3D" id="3.30.70.270">
    <property type="match status" value="1"/>
</dbReference>
<evidence type="ECO:0000259" key="1">
    <source>
        <dbReference type="PROSITE" id="PS50878"/>
    </source>
</evidence>
<dbReference type="AlphaFoldDB" id="A0AA88YDE6"/>
<sequence length="503" mass="57230">MLCYNGPRDFVVYPNLKSIKMHEREAFEVVMKEVQLGRIAGPFLDKPFLNLRVSPVGLIPKKDGSWRLIHHLSYPSGESVNDHIDDIFCKVKYTSFDTALEMLAKLGPGAIAARLDIKSAFRLLPIHPSDFELLGYKIGDYYFVDKCLPFGCSISCSLFEKFATFLEWELKRRSGSECIVHYLDDFLLAGAANSDGCIELMACYSNLCEELGVPLAPEKTIGPATCLTFLGLEIDTVQMLVRIPQEKLDKLKSALLAILNKKKTNLKDLQSLSGLLSFCSRAIPSARAFNRRFYDAMTGLKKPFHRIRVTLEMKEDVNMWLSFLDNFNGCSFYEISDWVDSDSLQLYTDSAGNIKMGCAAIFETHWVFLPWPIEWKGEDVMRDVTFLELIPIVLAFFIWGEHIKKKRILLYTDNLALVSVLNKKTSKSKRIMQLLRPLVLISMYSEIQFKAIHIEGKSNIKADALSRRQWVRFHRAFPSADGSPMLVPPKFQNLLYSAALLKS</sequence>
<dbReference type="EMBL" id="VSWD01000005">
    <property type="protein sequence ID" value="KAK3103024.1"/>
    <property type="molecule type" value="Genomic_DNA"/>
</dbReference>
<keyword evidence="3" id="KW-1185">Reference proteome</keyword>
<organism evidence="2 3">
    <name type="scientific">Pinctada imbricata</name>
    <name type="common">Atlantic pearl-oyster</name>
    <name type="synonym">Pinctada martensii</name>
    <dbReference type="NCBI Taxonomy" id="66713"/>
    <lineage>
        <taxon>Eukaryota</taxon>
        <taxon>Metazoa</taxon>
        <taxon>Spiralia</taxon>
        <taxon>Lophotrochozoa</taxon>
        <taxon>Mollusca</taxon>
        <taxon>Bivalvia</taxon>
        <taxon>Autobranchia</taxon>
        <taxon>Pteriomorphia</taxon>
        <taxon>Pterioida</taxon>
        <taxon>Pterioidea</taxon>
        <taxon>Pteriidae</taxon>
        <taxon>Pinctada</taxon>
    </lineage>
</organism>
<gene>
    <name evidence="2" type="ORF">FSP39_015834</name>
</gene>
<proteinExistence type="predicted"/>
<dbReference type="Proteomes" id="UP001186944">
    <property type="component" value="Unassembled WGS sequence"/>
</dbReference>
<accession>A0AA88YDE6</accession>
<dbReference type="Gene3D" id="3.10.10.10">
    <property type="entry name" value="HIV Type 1 Reverse Transcriptase, subunit A, domain 1"/>
    <property type="match status" value="1"/>
</dbReference>
<dbReference type="InterPro" id="IPR052055">
    <property type="entry name" value="Hepadnavirus_pol/RT"/>
</dbReference>
<evidence type="ECO:0000313" key="2">
    <source>
        <dbReference type="EMBL" id="KAK3103024.1"/>
    </source>
</evidence>
<comment type="caution">
    <text evidence="2">The sequence shown here is derived from an EMBL/GenBank/DDBJ whole genome shotgun (WGS) entry which is preliminary data.</text>
</comment>
<evidence type="ECO:0000313" key="3">
    <source>
        <dbReference type="Proteomes" id="UP001186944"/>
    </source>
</evidence>
<dbReference type="Pfam" id="PF00078">
    <property type="entry name" value="RVT_1"/>
    <property type="match status" value="1"/>
</dbReference>
<dbReference type="PANTHER" id="PTHR33050:SF8">
    <property type="entry name" value="REVERSE TRANSCRIPTASE DOMAIN-CONTAINING PROTEIN"/>
    <property type="match status" value="1"/>
</dbReference>
<name>A0AA88YDE6_PINIB</name>
<feature type="domain" description="Reverse transcriptase" evidence="1">
    <location>
        <begin position="40"/>
        <end position="234"/>
    </location>
</feature>
<dbReference type="InterPro" id="IPR043128">
    <property type="entry name" value="Rev_trsase/Diguanyl_cyclase"/>
</dbReference>